<dbReference type="Proteomes" id="UP000054498">
    <property type="component" value="Unassembled WGS sequence"/>
</dbReference>
<dbReference type="AlphaFoldDB" id="A0A0D2LPK4"/>
<dbReference type="RefSeq" id="XP_013892679.1">
    <property type="nucleotide sequence ID" value="XM_014037225.1"/>
</dbReference>
<reference evidence="2 3" key="1">
    <citation type="journal article" date="2013" name="BMC Genomics">
        <title>Reconstruction of the lipid metabolism for the microalga Monoraphidium neglectum from its genome sequence reveals characteristics suitable for biofuel production.</title>
        <authorList>
            <person name="Bogen C."/>
            <person name="Al-Dilaimi A."/>
            <person name="Albersmeier A."/>
            <person name="Wichmann J."/>
            <person name="Grundmann M."/>
            <person name="Rupp O."/>
            <person name="Lauersen K.J."/>
            <person name="Blifernez-Klassen O."/>
            <person name="Kalinowski J."/>
            <person name="Goesmann A."/>
            <person name="Mussgnug J.H."/>
            <person name="Kruse O."/>
        </authorList>
    </citation>
    <scope>NUCLEOTIDE SEQUENCE [LARGE SCALE GENOMIC DNA]</scope>
    <source>
        <strain evidence="2 3">SAG 48.87</strain>
    </source>
</reference>
<dbReference type="GeneID" id="25731850"/>
<dbReference type="Pfam" id="PF03105">
    <property type="entry name" value="SPX"/>
    <property type="match status" value="1"/>
</dbReference>
<dbReference type="CDD" id="cd14447">
    <property type="entry name" value="SPX"/>
    <property type="match status" value="1"/>
</dbReference>
<keyword evidence="3" id="KW-1185">Reference proteome</keyword>
<dbReference type="KEGG" id="mng:MNEG_14301"/>
<dbReference type="InterPro" id="IPR004331">
    <property type="entry name" value="SPX_dom"/>
</dbReference>
<dbReference type="PROSITE" id="PS51382">
    <property type="entry name" value="SPX"/>
    <property type="match status" value="1"/>
</dbReference>
<dbReference type="EMBL" id="KK104607">
    <property type="protein sequence ID" value="KIY93659.1"/>
    <property type="molecule type" value="Genomic_DNA"/>
</dbReference>
<name>A0A0D2LPK4_9CHLO</name>
<evidence type="ECO:0000313" key="3">
    <source>
        <dbReference type="Proteomes" id="UP000054498"/>
    </source>
</evidence>
<accession>A0A0D2LPK4</accession>
<gene>
    <name evidence="2" type="ORF">MNEG_14301</name>
</gene>
<proteinExistence type="predicted"/>
<evidence type="ECO:0000313" key="2">
    <source>
        <dbReference type="EMBL" id="KIY93659.1"/>
    </source>
</evidence>
<protein>
    <recommendedName>
        <fullName evidence="1">SPX domain-containing protein</fullName>
    </recommendedName>
</protein>
<feature type="domain" description="SPX" evidence="1">
    <location>
        <begin position="1"/>
        <end position="86"/>
    </location>
</feature>
<evidence type="ECO:0000259" key="1">
    <source>
        <dbReference type="PROSITE" id="PS51382"/>
    </source>
</evidence>
<organism evidence="2 3">
    <name type="scientific">Monoraphidium neglectum</name>
    <dbReference type="NCBI Taxonomy" id="145388"/>
    <lineage>
        <taxon>Eukaryota</taxon>
        <taxon>Viridiplantae</taxon>
        <taxon>Chlorophyta</taxon>
        <taxon>core chlorophytes</taxon>
        <taxon>Chlorophyceae</taxon>
        <taxon>CS clade</taxon>
        <taxon>Sphaeropleales</taxon>
        <taxon>Selenastraceae</taxon>
        <taxon>Monoraphidium</taxon>
    </lineage>
</organism>
<dbReference type="OrthoDB" id="6493944at2759"/>
<sequence length="86" mass="9516">MKFGKYLEKQAKEEWVPFYLDYKGLKDLIKESAKEADSSGPAAFSPRTTSLSIARAAKKADASEERFFQKLEAEPASTRGVAVVQA</sequence>